<keyword evidence="4" id="KW-1185">Reference proteome</keyword>
<evidence type="ECO:0000259" key="2">
    <source>
        <dbReference type="Pfam" id="PF03235"/>
    </source>
</evidence>
<sequence>MEANLNPRTIRDLVEGFHYNELEGKGLYGLAGSLTIQPEYQRNYIYNDGKKDVAVIDSLLKGYPLGLIYFNQPKQDEEKFEILDGQQRITSIGRFFKDLFVVKDTAGNEQYFSSLGEHQQEQILETELLIYDCYGTEAEIKEWFKTINIVGVPLTAQELRNAVYSGPFVDAAKKVFSNSGSAIMSKWSNFVKGDPARQEVLEVALDWIAQREGTTIDSYMAKHREDDNCNELQTYFTAVIDWAASVFKMTDTTMRGIAWNTLYERYGDKGYNTAEMTTAAKELLSDPQIQSKKGIYEYLLGGKTDTKLLNVRVFTEAVKKRVYKRQTDAAEQQGVSNCSYCAIGHDEKKAKIWALKEMDADHVTAWSKGGSTEESNCELLCKSHNRAKGNA</sequence>
<keyword evidence="3" id="KW-0255">Endonuclease</keyword>
<evidence type="ECO:0000313" key="3">
    <source>
        <dbReference type="EMBL" id="KQB84277.1"/>
    </source>
</evidence>
<dbReference type="GO" id="GO:0008270">
    <property type="term" value="F:zinc ion binding"/>
    <property type="evidence" value="ECO:0007669"/>
    <property type="project" value="InterPro"/>
</dbReference>
<keyword evidence="3" id="KW-0540">Nuclease</keyword>
<dbReference type="InterPro" id="IPR003615">
    <property type="entry name" value="HNH_nuc"/>
</dbReference>
<dbReference type="AlphaFoldDB" id="A0A0Q0YDA3"/>
<dbReference type="Gene3D" id="1.10.30.50">
    <property type="match status" value="1"/>
</dbReference>
<dbReference type="STRING" id="1544416.Cocul_01074"/>
<reference evidence="3 4" key="1">
    <citation type="submission" date="2015-10" db="EMBL/GenBank/DDBJ databases">
        <title>Corynebacteirum lowii and Corynebacterium oculi species nova, derived from human clinical disease and and emended description of Corynebacterium mastiditis.</title>
        <authorList>
            <person name="Bernard K."/>
            <person name="Pacheco A.L."/>
            <person name="Mcdougall C."/>
            <person name="Burtx T."/>
            <person name="Weibe D."/>
            <person name="Tyler S."/>
            <person name="Olson A.B."/>
            <person name="Cnockaert M."/>
            <person name="Eguchi H."/>
            <person name="Kuwahara T."/>
            <person name="Nakayama-Imaohji H."/>
            <person name="Boudewijins M."/>
            <person name="Van Hoecke F."/>
            <person name="Bernier A.-M."/>
            <person name="Vandamme P."/>
        </authorList>
    </citation>
    <scope>NUCLEOTIDE SEQUENCE [LARGE SCALE GENOMIC DNA]</scope>
    <source>
        <strain evidence="3 4">NML 130210</strain>
    </source>
</reference>
<dbReference type="Pfam" id="PF03235">
    <property type="entry name" value="GmrSD_N"/>
    <property type="match status" value="1"/>
</dbReference>
<dbReference type="Proteomes" id="UP000050517">
    <property type="component" value="Unassembled WGS sequence"/>
</dbReference>
<evidence type="ECO:0000259" key="1">
    <source>
        <dbReference type="Pfam" id="PF01844"/>
    </source>
</evidence>
<evidence type="ECO:0000313" key="4">
    <source>
        <dbReference type="Proteomes" id="UP000050517"/>
    </source>
</evidence>
<dbReference type="Pfam" id="PF01844">
    <property type="entry name" value="HNH"/>
    <property type="match status" value="1"/>
</dbReference>
<organism evidence="3 4">
    <name type="scientific">Corynebacterium oculi</name>
    <dbReference type="NCBI Taxonomy" id="1544416"/>
    <lineage>
        <taxon>Bacteria</taxon>
        <taxon>Bacillati</taxon>
        <taxon>Actinomycetota</taxon>
        <taxon>Actinomycetes</taxon>
        <taxon>Mycobacteriales</taxon>
        <taxon>Corynebacteriaceae</taxon>
        <taxon>Corynebacterium</taxon>
    </lineage>
</organism>
<keyword evidence="3" id="KW-0378">Hydrolase</keyword>
<accession>A0A0Q0YDA3</accession>
<dbReference type="CDD" id="cd00085">
    <property type="entry name" value="HNHc"/>
    <property type="match status" value="1"/>
</dbReference>
<name>A0A0Q0YDA3_9CORY</name>
<dbReference type="RefSeq" id="WP_055122239.1">
    <property type="nucleotide sequence ID" value="NZ_LKST01000002.1"/>
</dbReference>
<gene>
    <name evidence="3" type="ORF">Cocul_01074</name>
</gene>
<protein>
    <submittedName>
        <fullName evidence="3">HNH endonuclease</fullName>
    </submittedName>
</protein>
<dbReference type="PANTHER" id="PTHR39639">
    <property type="entry name" value="CHROMOSOME 16, WHOLE GENOME SHOTGUN SEQUENCE"/>
    <property type="match status" value="1"/>
</dbReference>
<proteinExistence type="predicted"/>
<dbReference type="OrthoDB" id="9787127at2"/>
<dbReference type="PANTHER" id="PTHR39639:SF1">
    <property type="entry name" value="DUF262 DOMAIN-CONTAINING PROTEIN"/>
    <property type="match status" value="1"/>
</dbReference>
<dbReference type="InterPro" id="IPR004919">
    <property type="entry name" value="GmrSD_N"/>
</dbReference>
<feature type="domain" description="HNH" evidence="1">
    <location>
        <begin position="338"/>
        <end position="390"/>
    </location>
</feature>
<dbReference type="InterPro" id="IPR002711">
    <property type="entry name" value="HNH"/>
</dbReference>
<dbReference type="GO" id="GO:0003676">
    <property type="term" value="F:nucleic acid binding"/>
    <property type="evidence" value="ECO:0007669"/>
    <property type="project" value="InterPro"/>
</dbReference>
<dbReference type="GO" id="GO:0004519">
    <property type="term" value="F:endonuclease activity"/>
    <property type="evidence" value="ECO:0007669"/>
    <property type="project" value="UniProtKB-KW"/>
</dbReference>
<dbReference type="PATRIC" id="fig|1544416.3.peg.1080"/>
<comment type="caution">
    <text evidence="3">The sequence shown here is derived from an EMBL/GenBank/DDBJ whole genome shotgun (WGS) entry which is preliminary data.</text>
</comment>
<dbReference type="EMBL" id="LKST01000002">
    <property type="protein sequence ID" value="KQB84277.1"/>
    <property type="molecule type" value="Genomic_DNA"/>
</dbReference>
<feature type="domain" description="GmrSD restriction endonucleases N-terminal" evidence="2">
    <location>
        <begin position="36"/>
        <end position="164"/>
    </location>
</feature>